<sequence>MLDLKPCPQCGEVPEIGYACGEYFIYSREEKDCACNNFTEMHSSMNQEVEAWNKFCKAERNFL</sequence>
<accession>A0A8S5V8Q4</accession>
<proteinExistence type="predicted"/>
<evidence type="ECO:0000313" key="1">
    <source>
        <dbReference type="EMBL" id="DAG02983.1"/>
    </source>
</evidence>
<protein>
    <submittedName>
        <fullName evidence="1">Restriction alleviation protein</fullName>
    </submittedName>
</protein>
<dbReference type="EMBL" id="BK016220">
    <property type="protein sequence ID" value="DAG02983.1"/>
    <property type="molecule type" value="Genomic_DNA"/>
</dbReference>
<reference evidence="1" key="1">
    <citation type="journal article" date="2021" name="Proc. Natl. Acad. Sci. U.S.A.">
        <title>A Catalog of Tens of Thousands of Viruses from Human Metagenomes Reveals Hidden Associations with Chronic Diseases.</title>
        <authorList>
            <person name="Tisza M.J."/>
            <person name="Buck C.B."/>
        </authorList>
    </citation>
    <scope>NUCLEOTIDE SEQUENCE</scope>
    <source>
        <strain evidence="1">CtDzM5</strain>
    </source>
</reference>
<organism evidence="1">
    <name type="scientific">Myoviridae sp. ctDzM5</name>
    <dbReference type="NCBI Taxonomy" id="2825058"/>
    <lineage>
        <taxon>Viruses</taxon>
        <taxon>Duplodnaviria</taxon>
        <taxon>Heunggongvirae</taxon>
        <taxon>Uroviricota</taxon>
        <taxon>Caudoviricetes</taxon>
    </lineage>
</organism>
<name>A0A8S5V8Q4_9CAUD</name>